<evidence type="ECO:0000256" key="1">
    <source>
        <dbReference type="SAM" id="MobiDB-lite"/>
    </source>
</evidence>
<sequence length="422" mass="48300">MECLQAGRQRVVYLITYSRADVVKFPSKESFSNAVLQAWQNFGVRVVQWVTCIEAHHNTDNAETGQEMNLYHYHMAIKLEKRVRWFQVRKYLDENFGIKVNFSDNHTTYYSAYRYVTKEDKDALHSPCHPDLTDVPPQTESAVATKKRKAKAKQQRRKSKKRGGDRLSTFDVCQLVQAKSISSRLELVSLAAAQVREGKTALAEFIANRGSKAVDEAIQLAKEFAEAETRLNRSKKTRIELLEEELTGECIEGCEGRWLRAAEEGKYRNVYIHGPANCGKSFIVSPLKVIYQAFSNPATGSFAWIGAEEAEIIYLNDFRWHPKIIAWADFLQALEGDTVHLPAPKNLCSKDIELSKDTPFFATSDAPLVLVKRGAIDRVNTEMMSCRWVFFNFWKQIPHAEQEDIPPCRFCFAKFILRDLRG</sequence>
<dbReference type="Gene3D" id="3.40.50.300">
    <property type="entry name" value="P-loop containing nucleotide triphosphate hydrolases"/>
    <property type="match status" value="1"/>
</dbReference>
<dbReference type="EMBL" id="CALNXK010000217">
    <property type="protein sequence ID" value="CAH3176815.1"/>
    <property type="molecule type" value="Genomic_DNA"/>
</dbReference>
<name>A0ABN8RBP2_9CNID</name>
<feature type="compositionally biased region" description="Basic residues" evidence="1">
    <location>
        <begin position="145"/>
        <end position="163"/>
    </location>
</feature>
<feature type="region of interest" description="Disordered" evidence="1">
    <location>
        <begin position="126"/>
        <end position="165"/>
    </location>
</feature>
<evidence type="ECO:0000313" key="2">
    <source>
        <dbReference type="EMBL" id="CAH3176815.1"/>
    </source>
</evidence>
<protein>
    <recommendedName>
        <fullName evidence="4">Replication protein</fullName>
    </recommendedName>
</protein>
<gene>
    <name evidence="2" type="ORF">PLOB_00018512</name>
</gene>
<keyword evidence="3" id="KW-1185">Reference proteome</keyword>
<evidence type="ECO:0008006" key="4">
    <source>
        <dbReference type="Google" id="ProtNLM"/>
    </source>
</evidence>
<reference evidence="2 3" key="1">
    <citation type="submission" date="2022-05" db="EMBL/GenBank/DDBJ databases">
        <authorList>
            <consortium name="Genoscope - CEA"/>
            <person name="William W."/>
        </authorList>
    </citation>
    <scope>NUCLEOTIDE SEQUENCE [LARGE SCALE GENOMIC DNA]</scope>
</reference>
<comment type="caution">
    <text evidence="2">The sequence shown here is derived from an EMBL/GenBank/DDBJ whole genome shotgun (WGS) entry which is preliminary data.</text>
</comment>
<dbReference type="Gene3D" id="3.40.1310.20">
    <property type="match status" value="1"/>
</dbReference>
<organism evidence="2 3">
    <name type="scientific">Porites lobata</name>
    <dbReference type="NCBI Taxonomy" id="104759"/>
    <lineage>
        <taxon>Eukaryota</taxon>
        <taxon>Metazoa</taxon>
        <taxon>Cnidaria</taxon>
        <taxon>Anthozoa</taxon>
        <taxon>Hexacorallia</taxon>
        <taxon>Scleractinia</taxon>
        <taxon>Fungiina</taxon>
        <taxon>Poritidae</taxon>
        <taxon>Porites</taxon>
    </lineage>
</organism>
<dbReference type="SUPFAM" id="SSF52540">
    <property type="entry name" value="P-loop containing nucleoside triphosphate hydrolases"/>
    <property type="match status" value="1"/>
</dbReference>
<dbReference type="Proteomes" id="UP001159405">
    <property type="component" value="Unassembled WGS sequence"/>
</dbReference>
<proteinExistence type="predicted"/>
<dbReference type="InterPro" id="IPR027417">
    <property type="entry name" value="P-loop_NTPase"/>
</dbReference>
<accession>A0ABN8RBP2</accession>
<evidence type="ECO:0000313" key="3">
    <source>
        <dbReference type="Proteomes" id="UP001159405"/>
    </source>
</evidence>